<gene>
    <name evidence="1" type="ORF">SAMN05216191_10346</name>
</gene>
<proteinExistence type="predicted"/>
<dbReference type="AlphaFoldDB" id="A0A1G9JYH4"/>
<evidence type="ECO:0000313" key="1">
    <source>
        <dbReference type="EMBL" id="SDL42647.1"/>
    </source>
</evidence>
<sequence length="73" mass="7956">MPILTPKNTLALAFAAVSFPEREAAAEKASEKYTGWKKAGTTRNSKRSWKLGAAAEAKLDKANKAIMPIMTYL</sequence>
<reference evidence="1 2" key="1">
    <citation type="submission" date="2016-10" db="EMBL/GenBank/DDBJ databases">
        <authorList>
            <person name="de Groot N.N."/>
        </authorList>
    </citation>
    <scope>NUCLEOTIDE SEQUENCE [LARGE SCALE GENOMIC DNA]</scope>
    <source>
        <strain evidence="1 2">CGMCC 1.10239</strain>
    </source>
</reference>
<evidence type="ECO:0000313" key="2">
    <source>
        <dbReference type="Proteomes" id="UP000182783"/>
    </source>
</evidence>
<organism evidence="1 2">
    <name type="scientific">Paenibacillus jilunlii</name>
    <dbReference type="NCBI Taxonomy" id="682956"/>
    <lineage>
        <taxon>Bacteria</taxon>
        <taxon>Bacillati</taxon>
        <taxon>Bacillota</taxon>
        <taxon>Bacilli</taxon>
        <taxon>Bacillales</taxon>
        <taxon>Paenibacillaceae</taxon>
        <taxon>Paenibacillus</taxon>
    </lineage>
</organism>
<dbReference type="EMBL" id="FNGM01000003">
    <property type="protein sequence ID" value="SDL42647.1"/>
    <property type="molecule type" value="Genomic_DNA"/>
</dbReference>
<accession>A0A1G9JYH4</accession>
<dbReference type="Proteomes" id="UP000182783">
    <property type="component" value="Unassembled WGS sequence"/>
</dbReference>
<protein>
    <submittedName>
        <fullName evidence="1">Uncharacterized protein</fullName>
    </submittedName>
</protein>
<name>A0A1G9JYH4_9BACL</name>